<evidence type="ECO:0000313" key="3">
    <source>
        <dbReference type="EMBL" id="QNF32243.1"/>
    </source>
</evidence>
<dbReference type="InterPro" id="IPR053256">
    <property type="entry name" value="Kelch_repeat-containing"/>
</dbReference>
<dbReference type="SMART" id="SM00612">
    <property type="entry name" value="Kelch"/>
    <property type="match status" value="4"/>
</dbReference>
<dbReference type="Pfam" id="PF11721">
    <property type="entry name" value="Malectin"/>
    <property type="match status" value="1"/>
</dbReference>
<dbReference type="InterPro" id="IPR015915">
    <property type="entry name" value="Kelch-typ_b-propeller"/>
</dbReference>
<dbReference type="InterPro" id="IPR011043">
    <property type="entry name" value="Gal_Oxase/kelch_b-propeller"/>
</dbReference>
<dbReference type="Pfam" id="PF24681">
    <property type="entry name" value="Kelch_KLHDC2_KLHL20_DRC7"/>
    <property type="match status" value="1"/>
</dbReference>
<evidence type="ECO:0000259" key="1">
    <source>
        <dbReference type="Pfam" id="PF11721"/>
    </source>
</evidence>
<dbReference type="InterPro" id="IPR026444">
    <property type="entry name" value="Secre_tail"/>
</dbReference>
<gene>
    <name evidence="3" type="ORF">HUW51_05670</name>
</gene>
<dbReference type="Gene3D" id="2.120.10.80">
    <property type="entry name" value="Kelch-type beta propeller"/>
    <property type="match status" value="2"/>
</dbReference>
<dbReference type="RefSeq" id="WP_185273023.1">
    <property type="nucleotide sequence ID" value="NZ_CP055156.1"/>
</dbReference>
<dbReference type="Pfam" id="PF18962">
    <property type="entry name" value="Por_Secre_tail"/>
    <property type="match status" value="1"/>
</dbReference>
<dbReference type="InterPro" id="IPR006652">
    <property type="entry name" value="Kelch_1"/>
</dbReference>
<feature type="domain" description="Malectin" evidence="1">
    <location>
        <begin position="39"/>
        <end position="176"/>
    </location>
</feature>
<dbReference type="SUPFAM" id="SSF50965">
    <property type="entry name" value="Galactose oxidase, central domain"/>
    <property type="match status" value="1"/>
</dbReference>
<evidence type="ECO:0000313" key="4">
    <source>
        <dbReference type="Proteomes" id="UP000515237"/>
    </source>
</evidence>
<evidence type="ECO:0000259" key="2">
    <source>
        <dbReference type="Pfam" id="PF18962"/>
    </source>
</evidence>
<dbReference type="Proteomes" id="UP000515237">
    <property type="component" value="Chromosome"/>
</dbReference>
<protein>
    <submittedName>
        <fullName evidence="3">T9SS type A sorting domain-containing protein</fullName>
    </submittedName>
</protein>
<keyword evidence="4" id="KW-1185">Reference proteome</keyword>
<accession>A0A7G7G509</accession>
<dbReference type="EMBL" id="CP055156">
    <property type="protein sequence ID" value="QNF32243.1"/>
    <property type="molecule type" value="Genomic_DNA"/>
</dbReference>
<sequence length="616" mass="66423">MIKIYFPVSKFAKLKHSRGLLLAAICFLLQLPVRADELVYRINAGGGSMSSSVGTFSADKYFAPSPGSTTTTTTGIAGTTDDAIYQNQRRSATNNSTFNYNFPVSSGQYRVKLFLAEIYWTKVGQRIFDVKAEGTKVLDNYDILRKVAPNTATSETFTINVTDGTLNLYFSSLASDGGVNRPQVAGIEVVRVSSSTPDFTRITWGTAASQPYGTHEVHGEVVNGRLYIFGGYDVTKSTYTPTKKAYRYDPNNNTWQAIADLPHTPKGSNFGGITHVGTATDGTNIYLAGGYPSNATGTGQVFGTKQVWRYNVASNNYTALPNLPYDLAAGQLKYLNGKLHYMGGANKSRADVSVHYALDLKNLSAGWKSLASLPNKTNHGGSAVYNGKIYYIGGAHGQNDAAVMQKSVQIYNPATNTWSKGADMPVGRDHISSSVVVMGNRILVLGGQTAYNVSSALVSAYNPATNTWQELTPLPAKRSTGVAAVINGIIYYTGGIRSKVNYKGVPVQPAASTSAVAVSEIEPENSTEIQQIVAYPNPLKAGDKLSVEIQNFKKQENVTVTLFDVLGRQMQSTQVVTSEEGKATVEMPFQAPVNSGMYIIKAYSDSGKALTRLIKE</sequence>
<feature type="domain" description="Secretion system C-terminal sorting" evidence="2">
    <location>
        <begin position="535"/>
        <end position="614"/>
    </location>
</feature>
<name>A0A7G7G509_9BACT</name>
<reference evidence="3 4" key="1">
    <citation type="journal article" date="2018" name="Int. J. Syst. Evol. Microbiol.">
        <title>Adhaeribacter swui sp. nov., isolated from wet mud.</title>
        <authorList>
            <person name="Kim D.U."/>
            <person name="Kim K.W."/>
            <person name="Kang M.S."/>
            <person name="Kim J.Y."/>
            <person name="Jang J.H."/>
            <person name="Kim M.K."/>
        </authorList>
    </citation>
    <scope>NUCLEOTIDE SEQUENCE [LARGE SCALE GENOMIC DNA]</scope>
    <source>
        <strain evidence="3 4">KCTC 52873</strain>
    </source>
</reference>
<dbReference type="NCBIfam" id="TIGR04183">
    <property type="entry name" value="Por_Secre_tail"/>
    <property type="match status" value="1"/>
</dbReference>
<dbReference type="AlphaFoldDB" id="A0A7G7G509"/>
<dbReference type="PANTHER" id="PTHR46773">
    <property type="match status" value="1"/>
</dbReference>
<dbReference type="KEGG" id="aswu:HUW51_05670"/>
<proteinExistence type="predicted"/>
<dbReference type="SUPFAM" id="SSF49785">
    <property type="entry name" value="Galactose-binding domain-like"/>
    <property type="match status" value="1"/>
</dbReference>
<dbReference type="PANTHER" id="PTHR46773:SF5">
    <property type="entry name" value="OS04G0487100 PROTEIN"/>
    <property type="match status" value="1"/>
</dbReference>
<dbReference type="InterPro" id="IPR008979">
    <property type="entry name" value="Galactose-bd-like_sf"/>
</dbReference>
<dbReference type="Pfam" id="PF01344">
    <property type="entry name" value="Kelch_1"/>
    <property type="match status" value="1"/>
</dbReference>
<dbReference type="InterPro" id="IPR021720">
    <property type="entry name" value="Malectin_dom"/>
</dbReference>
<dbReference type="Gene3D" id="2.60.120.430">
    <property type="entry name" value="Galactose-binding lectin"/>
    <property type="match status" value="1"/>
</dbReference>
<organism evidence="3 4">
    <name type="scientific">Adhaeribacter swui</name>
    <dbReference type="NCBI Taxonomy" id="2086471"/>
    <lineage>
        <taxon>Bacteria</taxon>
        <taxon>Pseudomonadati</taxon>
        <taxon>Bacteroidota</taxon>
        <taxon>Cytophagia</taxon>
        <taxon>Cytophagales</taxon>
        <taxon>Hymenobacteraceae</taxon>
        <taxon>Adhaeribacter</taxon>
    </lineage>
</organism>